<gene>
    <name evidence="1" type="ORF">AWZ03_013524</name>
</gene>
<dbReference type="AlphaFoldDB" id="A0A484AVJ1"/>
<dbReference type="Proteomes" id="UP000295192">
    <property type="component" value="Unassembled WGS sequence"/>
</dbReference>
<keyword evidence="2" id="KW-1185">Reference proteome</keyword>
<sequence>MHFLAIRRMREFKFEFEFDCDRECVLPLRALSALALVLALRVLVSLLVEPEIVILAAALDGLTPLHHPNFASS</sequence>
<dbReference type="EMBL" id="LSRL02000694">
    <property type="protein sequence ID" value="TDG40052.1"/>
    <property type="molecule type" value="Genomic_DNA"/>
</dbReference>
<proteinExistence type="predicted"/>
<evidence type="ECO:0000313" key="2">
    <source>
        <dbReference type="Proteomes" id="UP000295192"/>
    </source>
</evidence>
<evidence type="ECO:0000313" key="1">
    <source>
        <dbReference type="EMBL" id="TDG40052.1"/>
    </source>
</evidence>
<reference evidence="1 2" key="1">
    <citation type="journal article" date="2019" name="J. Hered.">
        <title>An Improved Genome Assembly for Drosophila navojoa, the Basal Species in the mojavensis Cluster.</title>
        <authorList>
            <person name="Vanderlinde T."/>
            <person name="Dupim E.G."/>
            <person name="Nazario-Yepiz N.O."/>
            <person name="Carvalho A.B."/>
        </authorList>
    </citation>
    <scope>NUCLEOTIDE SEQUENCE [LARGE SCALE GENOMIC DNA]</scope>
    <source>
        <strain evidence="1">Navoj_Jal97</strain>
        <tissue evidence="1">Whole organism</tissue>
    </source>
</reference>
<protein>
    <submittedName>
        <fullName evidence="1">Uncharacterized protein</fullName>
    </submittedName>
</protein>
<accession>A0A484AVJ1</accession>
<comment type="caution">
    <text evidence="1">The sequence shown here is derived from an EMBL/GenBank/DDBJ whole genome shotgun (WGS) entry which is preliminary data.</text>
</comment>
<organism evidence="1 2">
    <name type="scientific">Drosophila navojoa</name>
    <name type="common">Fruit fly</name>
    <dbReference type="NCBI Taxonomy" id="7232"/>
    <lineage>
        <taxon>Eukaryota</taxon>
        <taxon>Metazoa</taxon>
        <taxon>Ecdysozoa</taxon>
        <taxon>Arthropoda</taxon>
        <taxon>Hexapoda</taxon>
        <taxon>Insecta</taxon>
        <taxon>Pterygota</taxon>
        <taxon>Neoptera</taxon>
        <taxon>Endopterygota</taxon>
        <taxon>Diptera</taxon>
        <taxon>Brachycera</taxon>
        <taxon>Muscomorpha</taxon>
        <taxon>Ephydroidea</taxon>
        <taxon>Drosophilidae</taxon>
        <taxon>Drosophila</taxon>
    </lineage>
</organism>
<name>A0A484AVJ1_DRONA</name>